<gene>
    <name evidence="1" type="ORF">ACFOOI_02155</name>
</gene>
<keyword evidence="2" id="KW-1185">Reference proteome</keyword>
<evidence type="ECO:0000313" key="1">
    <source>
        <dbReference type="EMBL" id="MFC3809446.1"/>
    </source>
</evidence>
<reference evidence="2" key="1">
    <citation type="journal article" date="2019" name="Int. J. Syst. Evol. Microbiol.">
        <title>The Global Catalogue of Microorganisms (GCM) 10K type strain sequencing project: providing services to taxonomists for standard genome sequencing and annotation.</title>
        <authorList>
            <consortium name="The Broad Institute Genomics Platform"/>
            <consortium name="The Broad Institute Genome Sequencing Center for Infectious Disease"/>
            <person name="Wu L."/>
            <person name="Ma J."/>
        </authorList>
    </citation>
    <scope>NUCLEOTIDE SEQUENCE [LARGE SCALE GENOMIC DNA]</scope>
    <source>
        <strain evidence="2">CECT 7956</strain>
    </source>
</reference>
<evidence type="ECO:0000313" key="2">
    <source>
        <dbReference type="Proteomes" id="UP001595616"/>
    </source>
</evidence>
<proteinExistence type="predicted"/>
<organism evidence="1 2">
    <name type="scientific">Lacihabitans lacunae</name>
    <dbReference type="NCBI Taxonomy" id="1028214"/>
    <lineage>
        <taxon>Bacteria</taxon>
        <taxon>Pseudomonadati</taxon>
        <taxon>Bacteroidota</taxon>
        <taxon>Cytophagia</taxon>
        <taxon>Cytophagales</taxon>
        <taxon>Leadbetterellaceae</taxon>
        <taxon>Lacihabitans</taxon>
    </lineage>
</organism>
<dbReference type="Proteomes" id="UP001595616">
    <property type="component" value="Unassembled WGS sequence"/>
</dbReference>
<accession>A0ABV7YR44</accession>
<name>A0ABV7YR44_9BACT</name>
<protein>
    <recommendedName>
        <fullName evidence="3">FERM domain-containing protein</fullName>
    </recommendedName>
</protein>
<dbReference type="EMBL" id="JBHRYQ010000001">
    <property type="protein sequence ID" value="MFC3809446.1"/>
    <property type="molecule type" value="Genomic_DNA"/>
</dbReference>
<comment type="caution">
    <text evidence="1">The sequence shown here is derived from an EMBL/GenBank/DDBJ whole genome shotgun (WGS) entry which is preliminary data.</text>
</comment>
<evidence type="ECO:0008006" key="3">
    <source>
        <dbReference type="Google" id="ProtNLM"/>
    </source>
</evidence>
<sequence length="69" mass="8074">MAENFEVVKITLELEGDLSEMKFFGDKVCEELGYQPEKFFLHRIILKKYAPESSECSIMIAKLPNRIIY</sequence>
<dbReference type="RefSeq" id="WP_379834517.1">
    <property type="nucleotide sequence ID" value="NZ_JBHRYQ010000001.1"/>
</dbReference>